<reference evidence="2 3" key="1">
    <citation type="submission" date="2018-07" db="EMBL/GenBank/DDBJ databases">
        <authorList>
            <person name="Peeters C."/>
        </authorList>
    </citation>
    <scope>NUCLEOTIDE SEQUENCE [LARGE SCALE GENOMIC DNA]</scope>
    <source>
        <strain evidence="2 3">LMG 30378</strain>
    </source>
</reference>
<evidence type="ECO:0000313" key="2">
    <source>
        <dbReference type="EMBL" id="SSW64340.1"/>
    </source>
</evidence>
<dbReference type="EMBL" id="UFQC01000004">
    <property type="protein sequence ID" value="SSW64340.1"/>
    <property type="molecule type" value="Genomic_DNA"/>
</dbReference>
<gene>
    <name evidence="2" type="ORF">AVE30378_01042</name>
</gene>
<dbReference type="AlphaFoldDB" id="A0A446C950"/>
<protein>
    <submittedName>
        <fullName evidence="2">Uncharacterized protein</fullName>
    </submittedName>
</protein>
<dbReference type="Proteomes" id="UP000289465">
    <property type="component" value="Unassembled WGS sequence"/>
</dbReference>
<sequence>MSYSVDSGKNFSYRQRDTNEMTETEKLLQHAQDIARRTFVDPSEAAVLAIFEELRIERDRMAWATDGRDSAAVH</sequence>
<name>A0A446C950_9BURK</name>
<proteinExistence type="predicted"/>
<feature type="region of interest" description="Disordered" evidence="1">
    <location>
        <begin position="1"/>
        <end position="20"/>
    </location>
</feature>
<evidence type="ECO:0000313" key="3">
    <source>
        <dbReference type="Proteomes" id="UP000289465"/>
    </source>
</evidence>
<evidence type="ECO:0000256" key="1">
    <source>
        <dbReference type="SAM" id="MobiDB-lite"/>
    </source>
</evidence>
<feature type="compositionally biased region" description="Polar residues" evidence="1">
    <location>
        <begin position="1"/>
        <end position="13"/>
    </location>
</feature>
<accession>A0A446C950</accession>
<organism evidence="2 3">
    <name type="scientific">Achromobacter veterisilvae</name>
    <dbReference type="NCBI Taxonomy" id="2069367"/>
    <lineage>
        <taxon>Bacteria</taxon>
        <taxon>Pseudomonadati</taxon>
        <taxon>Pseudomonadota</taxon>
        <taxon>Betaproteobacteria</taxon>
        <taxon>Burkholderiales</taxon>
        <taxon>Alcaligenaceae</taxon>
        <taxon>Achromobacter</taxon>
    </lineage>
</organism>